<dbReference type="InterPro" id="IPR050437">
    <property type="entry name" value="Ribos_protein_bS1-like"/>
</dbReference>
<evidence type="ECO:0000256" key="4">
    <source>
        <dbReference type="ARBA" id="ARBA00022980"/>
    </source>
</evidence>
<dbReference type="NCBIfam" id="NF004951">
    <property type="entry name" value="PRK06299.1-1"/>
    <property type="match status" value="1"/>
</dbReference>
<dbReference type="Pfam" id="PF00575">
    <property type="entry name" value="S1"/>
    <property type="match status" value="6"/>
</dbReference>
<comment type="function">
    <text evidence="6">Binds mRNA; thus facilitating recognition of the initiation point. It is needed to translate mRNA with a short Shine-Dalgarno (SD) purine-rich sequence.</text>
</comment>
<feature type="domain" description="S1 motif" evidence="8">
    <location>
        <begin position="21"/>
        <end position="87"/>
    </location>
</feature>
<keyword evidence="5 6" id="KW-0687">Ribonucleoprotein</keyword>
<dbReference type="NCBIfam" id="TIGR00717">
    <property type="entry name" value="rpsA"/>
    <property type="match status" value="1"/>
</dbReference>
<proteinExistence type="inferred from homology"/>
<dbReference type="CDD" id="cd05688">
    <property type="entry name" value="S1_RPS1_repeat_ec3"/>
    <property type="match status" value="1"/>
</dbReference>
<evidence type="ECO:0000256" key="2">
    <source>
        <dbReference type="ARBA" id="ARBA00022737"/>
    </source>
</evidence>
<dbReference type="CDD" id="cd05691">
    <property type="entry name" value="S1_RPS1_repeat_ec6"/>
    <property type="match status" value="1"/>
</dbReference>
<evidence type="ECO:0000313" key="10">
    <source>
        <dbReference type="Proteomes" id="UP001273505"/>
    </source>
</evidence>
<dbReference type="InterPro" id="IPR012340">
    <property type="entry name" value="NA-bd_OB-fold"/>
</dbReference>
<feature type="domain" description="S1 motif" evidence="8">
    <location>
        <begin position="451"/>
        <end position="520"/>
    </location>
</feature>
<comment type="similarity">
    <text evidence="1 6">Belongs to the bacterial ribosomal protein bS1 family.</text>
</comment>
<dbReference type="InterPro" id="IPR035104">
    <property type="entry name" value="Ribosomal_protein_S1-like"/>
</dbReference>
<dbReference type="Gene3D" id="2.40.50.140">
    <property type="entry name" value="Nucleic acid-binding proteins"/>
    <property type="match status" value="6"/>
</dbReference>
<dbReference type="CDD" id="cd05687">
    <property type="entry name" value="S1_RPS1_repeat_ec1_hs1"/>
    <property type="match status" value="1"/>
</dbReference>
<sequence>MTESFAELFEESLKTVEMAPGTIVTGVVIDVDKDWVTVHAGLKSEGVIPANQFADENGEVKLEVGDEVQVALETVEDGFGETRLSREKAKRAEAWKVLEAAHSADEVVKGVINGKVKGGFTVDVAGIRAFLPGSLVDVRPVRETAHLEGKELEFKVIKLDQKRNNVVVSRRAVLEQANSAEREELLATLQEGMVVKGIVKNLTDYGAFVDLGGVDGLLHITDMAWKRIKHPGEIVNVGDEIDVKVLKFDRERNRVSLGLKQLGEDPWLQITGRYPEGARVKAVVTNLTDYGCFAELEEGVEGLVHVSEMDWTNKNIHPSKVVNVGDEIEVMILDIDEERRRISLGVKQCQENPWDAFARTCAKGDKITGKIKSITDFGIFIGLDGGIDGLVHLSDISWHEAGEEAVRKYKKGDEIETVVLAIDPERERISLGIKQLEADPFSEYVAENDKGAIVTGTVKEVDAKAAIITLADDVEAVLKASELSREKVEDARNVLKEGEEVEAKIISVDRKNRAISLSVKSKDVAEEKAAVKEHSTKQSEQAQPATLGDLIKAQMEAKD</sequence>
<dbReference type="InterPro" id="IPR003029">
    <property type="entry name" value="S1_domain"/>
</dbReference>
<organism evidence="9 10">
    <name type="scientific">Gilvimarinus gilvus</name>
    <dbReference type="NCBI Taxonomy" id="3058038"/>
    <lineage>
        <taxon>Bacteria</taxon>
        <taxon>Pseudomonadati</taxon>
        <taxon>Pseudomonadota</taxon>
        <taxon>Gammaproteobacteria</taxon>
        <taxon>Cellvibrionales</taxon>
        <taxon>Cellvibrionaceae</taxon>
        <taxon>Gilvimarinus</taxon>
    </lineage>
</organism>
<evidence type="ECO:0000256" key="5">
    <source>
        <dbReference type="ARBA" id="ARBA00023274"/>
    </source>
</evidence>
<reference evidence="9 10" key="1">
    <citation type="submission" date="2023-11" db="EMBL/GenBank/DDBJ databases">
        <title>Gilvimarinus fulvus sp. nov., isolated from the surface of Kelp.</title>
        <authorList>
            <person name="Sun Y.Y."/>
            <person name="Gong Y."/>
            <person name="Du Z.J."/>
        </authorList>
    </citation>
    <scope>NUCLEOTIDE SEQUENCE [LARGE SCALE GENOMIC DNA]</scope>
    <source>
        <strain evidence="9 10">SDUM040013</strain>
    </source>
</reference>
<dbReference type="PANTHER" id="PTHR10724:SF7">
    <property type="entry name" value="SMALL RIBOSOMAL SUBUNIT PROTEIN BS1C"/>
    <property type="match status" value="1"/>
</dbReference>
<gene>
    <name evidence="9" type="primary">rpsA</name>
    <name evidence="9" type="ORF">SCD92_03410</name>
</gene>
<dbReference type="GO" id="GO:0005840">
    <property type="term" value="C:ribosome"/>
    <property type="evidence" value="ECO:0007669"/>
    <property type="project" value="UniProtKB-KW"/>
</dbReference>
<accession>A0ABU4RU45</accession>
<dbReference type="PANTHER" id="PTHR10724">
    <property type="entry name" value="30S RIBOSOMAL PROTEIN S1"/>
    <property type="match status" value="1"/>
</dbReference>
<name>A0ABU4RU45_9GAMM</name>
<feature type="domain" description="S1 motif" evidence="8">
    <location>
        <begin position="105"/>
        <end position="171"/>
    </location>
</feature>
<evidence type="ECO:0000313" key="9">
    <source>
        <dbReference type="EMBL" id="MDX6848392.1"/>
    </source>
</evidence>
<evidence type="ECO:0000256" key="1">
    <source>
        <dbReference type="ARBA" id="ARBA00006767"/>
    </source>
</evidence>
<evidence type="ECO:0000256" key="6">
    <source>
        <dbReference type="PIRNR" id="PIRNR002111"/>
    </source>
</evidence>
<dbReference type="SMART" id="SM00316">
    <property type="entry name" value="S1"/>
    <property type="match status" value="6"/>
</dbReference>
<dbReference type="CDD" id="cd04465">
    <property type="entry name" value="S1_RPS1_repeat_ec2_hs2"/>
    <property type="match status" value="1"/>
</dbReference>
<keyword evidence="10" id="KW-1185">Reference proteome</keyword>
<dbReference type="PIRSF" id="PIRSF002111">
    <property type="entry name" value="RpsA"/>
    <property type="match status" value="1"/>
</dbReference>
<feature type="domain" description="S1 motif" evidence="8">
    <location>
        <begin position="277"/>
        <end position="347"/>
    </location>
</feature>
<dbReference type="RefSeq" id="WP_302721237.1">
    <property type="nucleotide sequence ID" value="NZ_JAULRU010000264.1"/>
</dbReference>
<evidence type="ECO:0000256" key="7">
    <source>
        <dbReference type="SAM" id="MobiDB-lite"/>
    </source>
</evidence>
<comment type="caution">
    <text evidence="9">The sequence shown here is derived from an EMBL/GenBank/DDBJ whole genome shotgun (WGS) entry which is preliminary data.</text>
</comment>
<feature type="compositionally biased region" description="Basic and acidic residues" evidence="7">
    <location>
        <begin position="528"/>
        <end position="537"/>
    </location>
</feature>
<dbReference type="SUPFAM" id="SSF50249">
    <property type="entry name" value="Nucleic acid-binding proteins"/>
    <property type="match status" value="6"/>
</dbReference>
<dbReference type="InterPro" id="IPR000110">
    <property type="entry name" value="Ribosomal_bS1"/>
</dbReference>
<protein>
    <recommendedName>
        <fullName evidence="6">30S ribosomal protein S1</fullName>
    </recommendedName>
</protein>
<dbReference type="Proteomes" id="UP001273505">
    <property type="component" value="Unassembled WGS sequence"/>
</dbReference>
<feature type="domain" description="S1 motif" evidence="8">
    <location>
        <begin position="364"/>
        <end position="434"/>
    </location>
</feature>
<keyword evidence="3 6" id="KW-0694">RNA-binding</keyword>
<dbReference type="PRINTS" id="PR00681">
    <property type="entry name" value="RIBOSOMALS1"/>
</dbReference>
<evidence type="ECO:0000259" key="8">
    <source>
        <dbReference type="PROSITE" id="PS50126"/>
    </source>
</evidence>
<feature type="domain" description="S1 motif" evidence="8">
    <location>
        <begin position="192"/>
        <end position="260"/>
    </location>
</feature>
<keyword evidence="4 6" id="KW-0689">Ribosomal protein</keyword>
<dbReference type="PROSITE" id="PS50126">
    <property type="entry name" value="S1"/>
    <property type="match status" value="6"/>
</dbReference>
<dbReference type="NCBIfam" id="NF004954">
    <property type="entry name" value="PRK06299.1-4"/>
    <property type="match status" value="1"/>
</dbReference>
<evidence type="ECO:0000256" key="3">
    <source>
        <dbReference type="ARBA" id="ARBA00022884"/>
    </source>
</evidence>
<feature type="region of interest" description="Disordered" evidence="7">
    <location>
        <begin position="528"/>
        <end position="559"/>
    </location>
</feature>
<dbReference type="CDD" id="cd05689">
    <property type="entry name" value="S1_RPS1_repeat_ec4"/>
    <property type="match status" value="1"/>
</dbReference>
<dbReference type="EMBL" id="JAXAFO010000004">
    <property type="protein sequence ID" value="MDX6848392.1"/>
    <property type="molecule type" value="Genomic_DNA"/>
</dbReference>
<dbReference type="NCBIfam" id="NF004952">
    <property type="entry name" value="PRK06299.1-2"/>
    <property type="match status" value="1"/>
</dbReference>
<keyword evidence="2" id="KW-0677">Repeat</keyword>